<sequence>MVERSARVEAPCGSGERRVCLGDEVLGTAHSLHELTLLLREAGLVGGDELDVAEADLIEWHGGGPEVWPCQGGGPNCWSAPGELRYLVRDPRRA</sequence>
<evidence type="ECO:0000313" key="1">
    <source>
        <dbReference type="EMBL" id="UXY33886.1"/>
    </source>
</evidence>
<organism evidence="1 2">
    <name type="scientific">Streptomyces albidocamelliae</name>
    <dbReference type="NCBI Taxonomy" id="2981135"/>
    <lineage>
        <taxon>Bacteria</taxon>
        <taxon>Bacillati</taxon>
        <taxon>Actinomycetota</taxon>
        <taxon>Actinomycetes</taxon>
        <taxon>Kitasatosporales</taxon>
        <taxon>Streptomycetaceae</taxon>
        <taxon>Streptomyces</taxon>
    </lineage>
</organism>
<name>A0ABY6EG82_9ACTN</name>
<gene>
    <name evidence="1" type="ORF">N8I86_03555</name>
</gene>
<proteinExistence type="predicted"/>
<accession>A0ABY6EG82</accession>
<reference evidence="1" key="1">
    <citation type="submission" date="2022-10" db="EMBL/GenBank/DDBJ databases">
        <authorList>
            <person name="Mo P."/>
        </authorList>
    </citation>
    <scope>NUCLEOTIDE SEQUENCE</scope>
    <source>
        <strain evidence="1">HUAS 14-6</strain>
    </source>
</reference>
<dbReference type="Proteomes" id="UP001060733">
    <property type="component" value="Chromosome"/>
</dbReference>
<evidence type="ECO:0000313" key="2">
    <source>
        <dbReference type="Proteomes" id="UP001060733"/>
    </source>
</evidence>
<keyword evidence="2" id="KW-1185">Reference proteome</keyword>
<protein>
    <submittedName>
        <fullName evidence="1">Uncharacterized protein</fullName>
    </submittedName>
</protein>
<dbReference type="EMBL" id="CP106795">
    <property type="protein sequence ID" value="UXY33886.1"/>
    <property type="molecule type" value="Genomic_DNA"/>
</dbReference>